<evidence type="ECO:0000313" key="2">
    <source>
        <dbReference type="EMBL" id="KAJ3660346.1"/>
    </source>
</evidence>
<dbReference type="GO" id="GO:0071203">
    <property type="term" value="C:WASH complex"/>
    <property type="evidence" value="ECO:0007669"/>
    <property type="project" value="InterPro"/>
</dbReference>
<evidence type="ECO:0000256" key="1">
    <source>
        <dbReference type="ARBA" id="ARBA00006224"/>
    </source>
</evidence>
<sequence length="1152" mass="133606">MPDFLAENNVCGQTILQLVSRGNAIIAELLRLKDYIPQTYRLANKEDVQKYGDIIMDFSYFKIEEAQNNKIENSEQLQDFDEEFRDNHIEMINRFYLTFESIHTYITDLNHFLGELEEGFHIHQSLETIFADMEGKQLLCEALYLYGLMLLIIDAYIDGTIRERLLVSYYRYTPQRSDTQSQIDDVCKLLRDTGFNTPRKPANYPEDYFRRVPIKSTYVDIVIGHLRSDDIYGQLAVYPLPKHRSTALAHQASMLYVCLFFSTNILHSQTAIMREIVDKYFPDNWVISVYMGFIVNLSETWEAFKAAKLALNNTLETVNIKGYANSYGSSIVPLLKSTNLKLKEGNITKDNLLKDVNNIINLLRDCNFTIRWLMLHTNIKPKFDKNKKLKQLRELVLTESKFDQVQLFKLLLNTAQLELITRDIYKNLLTEKEKQWKELKEESFKSLVELSEVFSGTKPLTRIQKNENLQQWFLEISKQVESLAQDDGASSRKIVQLIQALEEVQEFHQLESNMQVIQFLSETRKCMHQMIRNMNIKEDVLITLQIIGDLSYAWELIDSFTPIMQLGIKREPTLVIKLRAIFLKLSSALEVPLLRINQAHSEDLISVSQYYSSELEIYVRKVLQIIPKMMFEKMARIIEIQTSILKELPTRLDKDKLKDYAQLNERFEFAELTHSISVFSQGMRMMKSTLVGVICLDPKQLLEDGIRKELVQYISKALHSGLIFNQRAKAEELEQRLVALGQIMDGYKRSFEYIQDYININGLKIWQEEVTRIINYNVEQECNGFLRNKVHTWESAFQSRYVPIPLYPSTDNISENFIGRLAREIIRLTDPRQSVYLDQTSSWYDIKSHKPILNKETITLVASAIEISGLVGLDRLFSFMIISNLQKLSGFLENKHTKTNSWHNILSSIQKEIGAADSAPNPLKFYQNCINRTTKIWNEFLDCVLLVGQLQLMRNLIAFHLNKSCKFNAKNLESSLRSLSKALLLDVTSGDYTPSEDLMANLSHYFDYSGLNNPFNKIYITSRCDEGYAVIVFMFVVAHLNKIFLLRQLGNINKRNSDQIDGTAFAVAVHTIIKQFHSKLNNSFIKLLSNYITQITRYNISIKASELPVEVSLAMNFLETYTNYSESSRNFLKECIPEEIYHLEQTLIAPTG</sequence>
<proteinExistence type="inferred from homology"/>
<dbReference type="InterPro" id="IPR019393">
    <property type="entry name" value="WASH_strumpellin"/>
</dbReference>
<evidence type="ECO:0008006" key="4">
    <source>
        <dbReference type="Google" id="ProtNLM"/>
    </source>
</evidence>
<dbReference type="Proteomes" id="UP001168821">
    <property type="component" value="Unassembled WGS sequence"/>
</dbReference>
<dbReference type="GO" id="GO:0007032">
    <property type="term" value="P:endosome organization"/>
    <property type="evidence" value="ECO:0007669"/>
    <property type="project" value="TreeGrafter"/>
</dbReference>
<keyword evidence="3" id="KW-1185">Reference proteome</keyword>
<gene>
    <name evidence="2" type="ORF">Zmor_004797</name>
</gene>
<reference evidence="2" key="1">
    <citation type="journal article" date="2023" name="G3 (Bethesda)">
        <title>Whole genome assemblies of Zophobas morio and Tenebrio molitor.</title>
        <authorList>
            <person name="Kaur S."/>
            <person name="Stinson S.A."/>
            <person name="diCenzo G.C."/>
        </authorList>
    </citation>
    <scope>NUCLEOTIDE SEQUENCE</scope>
    <source>
        <strain evidence="2">QUZm001</strain>
    </source>
</reference>
<evidence type="ECO:0000313" key="3">
    <source>
        <dbReference type="Proteomes" id="UP001168821"/>
    </source>
</evidence>
<dbReference type="GO" id="GO:0005768">
    <property type="term" value="C:endosome"/>
    <property type="evidence" value="ECO:0007669"/>
    <property type="project" value="TreeGrafter"/>
</dbReference>
<dbReference type="Pfam" id="PF10266">
    <property type="entry name" value="Strumpellin"/>
    <property type="match status" value="1"/>
</dbReference>
<accession>A0AA38IS06</accession>
<organism evidence="2 3">
    <name type="scientific">Zophobas morio</name>
    <dbReference type="NCBI Taxonomy" id="2755281"/>
    <lineage>
        <taxon>Eukaryota</taxon>
        <taxon>Metazoa</taxon>
        <taxon>Ecdysozoa</taxon>
        <taxon>Arthropoda</taxon>
        <taxon>Hexapoda</taxon>
        <taxon>Insecta</taxon>
        <taxon>Pterygota</taxon>
        <taxon>Neoptera</taxon>
        <taxon>Endopterygota</taxon>
        <taxon>Coleoptera</taxon>
        <taxon>Polyphaga</taxon>
        <taxon>Cucujiformia</taxon>
        <taxon>Tenebrionidae</taxon>
        <taxon>Zophobas</taxon>
    </lineage>
</organism>
<dbReference type="AlphaFoldDB" id="A0AA38IS06"/>
<protein>
    <recommendedName>
        <fullName evidence="4">WASH complex subunit strumpellin</fullName>
    </recommendedName>
</protein>
<dbReference type="GO" id="GO:0051125">
    <property type="term" value="P:regulation of actin nucleation"/>
    <property type="evidence" value="ECO:0007669"/>
    <property type="project" value="TreeGrafter"/>
</dbReference>
<name>A0AA38IS06_9CUCU</name>
<comment type="caution">
    <text evidence="2">The sequence shown here is derived from an EMBL/GenBank/DDBJ whole genome shotgun (WGS) entry which is preliminary data.</text>
</comment>
<dbReference type="PANTHER" id="PTHR15691:SF6">
    <property type="entry name" value="WASH COMPLEX SUBUNIT 5"/>
    <property type="match status" value="1"/>
</dbReference>
<comment type="similarity">
    <text evidence="1">Belongs to the strumpellin family.</text>
</comment>
<dbReference type="GO" id="GO:0030041">
    <property type="term" value="P:actin filament polymerization"/>
    <property type="evidence" value="ECO:0007669"/>
    <property type="project" value="TreeGrafter"/>
</dbReference>
<dbReference type="EMBL" id="JALNTZ010000002">
    <property type="protein sequence ID" value="KAJ3660346.1"/>
    <property type="molecule type" value="Genomic_DNA"/>
</dbReference>
<dbReference type="GO" id="GO:0140285">
    <property type="term" value="P:endosome fission"/>
    <property type="evidence" value="ECO:0007669"/>
    <property type="project" value="TreeGrafter"/>
</dbReference>
<dbReference type="PANTHER" id="PTHR15691">
    <property type="entry name" value="WASH COMPLEX SUBUNIT 5"/>
    <property type="match status" value="1"/>
</dbReference>